<dbReference type="InterPro" id="IPR002155">
    <property type="entry name" value="Thiolase"/>
</dbReference>
<proteinExistence type="predicted"/>
<sequence length="364" mass="38564">MTDVYVLGVATAPAARRRDDVRLEELVYATARAALDDAGVRRAALDNVTFGACDELDGRPISSMLMAAPAGAYQTDEIKVTDSGLSALCLATARHASGDFDLGLVASWCKPSKTDVSVVMNIRSEPFFTRDLGLDDLTTDALFAQAVVREFGISEEELTERVVAGRTRAARNARGVLDPVPSAAAVESGDFLATPVRATHRAEATDGAAGLVLASERWLDRHPGHRPLARIAGIGWASDSYTLDGRRLSGLRSARTAWAAASRMAGPEQPPDLVELECPTVFHESAYVRALGLEDVPVSPSGGVHAQNPLTATGLVHAVEAVLQVSDRAGEVQLAGARRAVAHSCHGFAQQGNVFAIFDRMGEL</sequence>
<evidence type="ECO:0000259" key="1">
    <source>
        <dbReference type="Pfam" id="PF22691"/>
    </source>
</evidence>
<protein>
    <submittedName>
        <fullName evidence="2">Thiolase family protein</fullName>
    </submittedName>
</protein>
<dbReference type="RefSeq" id="WP_345570542.1">
    <property type="nucleotide sequence ID" value="NZ_BAAAZX010000037.1"/>
</dbReference>
<reference evidence="3" key="1">
    <citation type="journal article" date="2019" name="Int. J. Syst. Evol. Microbiol.">
        <title>The Global Catalogue of Microorganisms (GCM) 10K type strain sequencing project: providing services to taxonomists for standard genome sequencing and annotation.</title>
        <authorList>
            <consortium name="The Broad Institute Genomics Platform"/>
            <consortium name="The Broad Institute Genome Sequencing Center for Infectious Disease"/>
            <person name="Wu L."/>
            <person name="Ma J."/>
        </authorList>
    </citation>
    <scope>NUCLEOTIDE SEQUENCE [LARGE SCALE GENOMIC DNA]</scope>
    <source>
        <strain evidence="3">JCM 16924</strain>
    </source>
</reference>
<dbReference type="Gene3D" id="3.40.47.10">
    <property type="match status" value="1"/>
</dbReference>
<keyword evidence="3" id="KW-1185">Reference proteome</keyword>
<organism evidence="2 3">
    <name type="scientific">Streptomyces plumbiresistens</name>
    <dbReference type="NCBI Taxonomy" id="511811"/>
    <lineage>
        <taxon>Bacteria</taxon>
        <taxon>Bacillati</taxon>
        <taxon>Actinomycetota</taxon>
        <taxon>Actinomycetes</taxon>
        <taxon>Kitasatosporales</taxon>
        <taxon>Streptomycetaceae</taxon>
        <taxon>Streptomyces</taxon>
    </lineage>
</organism>
<evidence type="ECO:0000313" key="3">
    <source>
        <dbReference type="Proteomes" id="UP001500456"/>
    </source>
</evidence>
<dbReference type="PANTHER" id="PTHR42870">
    <property type="entry name" value="ACETYL-COA C-ACETYLTRANSFERASE"/>
    <property type="match status" value="1"/>
</dbReference>
<comment type="caution">
    <text evidence="2">The sequence shown here is derived from an EMBL/GenBank/DDBJ whole genome shotgun (WGS) entry which is preliminary data.</text>
</comment>
<feature type="domain" description="Thiolase C-terminal" evidence="1">
    <location>
        <begin position="295"/>
        <end position="352"/>
    </location>
</feature>
<dbReference type="Proteomes" id="UP001500456">
    <property type="component" value="Unassembled WGS sequence"/>
</dbReference>
<name>A0ABP7TEP4_9ACTN</name>
<dbReference type="Pfam" id="PF22691">
    <property type="entry name" value="Thiolase_C_1"/>
    <property type="match status" value="1"/>
</dbReference>
<dbReference type="InterPro" id="IPR016039">
    <property type="entry name" value="Thiolase-like"/>
</dbReference>
<dbReference type="PANTHER" id="PTHR42870:SF6">
    <property type="entry name" value="ACETYL-COA C-ACYLTRANSFERASE"/>
    <property type="match status" value="1"/>
</dbReference>
<dbReference type="SUPFAM" id="SSF53901">
    <property type="entry name" value="Thiolase-like"/>
    <property type="match status" value="2"/>
</dbReference>
<dbReference type="InterPro" id="IPR055140">
    <property type="entry name" value="Thiolase_C_2"/>
</dbReference>
<dbReference type="EMBL" id="BAAAZX010000037">
    <property type="protein sequence ID" value="GAA4025172.1"/>
    <property type="molecule type" value="Genomic_DNA"/>
</dbReference>
<evidence type="ECO:0000313" key="2">
    <source>
        <dbReference type="EMBL" id="GAA4025172.1"/>
    </source>
</evidence>
<dbReference type="PIRSF" id="PIRSF000429">
    <property type="entry name" value="Ac-CoA_Ac_transf"/>
    <property type="match status" value="1"/>
</dbReference>
<accession>A0ABP7TEP4</accession>
<gene>
    <name evidence="2" type="ORF">GCM10022232_83250</name>
</gene>